<dbReference type="GO" id="GO:0003723">
    <property type="term" value="F:RNA binding"/>
    <property type="evidence" value="ECO:0007669"/>
    <property type="project" value="UniProtKB-KW"/>
</dbReference>
<keyword evidence="5 17" id="KW-0347">Helicase</keyword>
<keyword evidence="4 17" id="KW-0378">Hydrolase</keyword>
<dbReference type="Gene3D" id="3.90.79.10">
    <property type="entry name" value="Nucleoside Triphosphate Pyrophosphohydrolase"/>
    <property type="match status" value="1"/>
</dbReference>
<dbReference type="Pfam" id="PF00293">
    <property type="entry name" value="NUDIX"/>
    <property type="match status" value="1"/>
</dbReference>
<dbReference type="PROSITE" id="PS51192">
    <property type="entry name" value="HELICASE_ATP_BIND_1"/>
    <property type="match status" value="1"/>
</dbReference>
<dbReference type="AlphaFoldDB" id="A0A3M7LX38"/>
<dbReference type="SUPFAM" id="SSF52540">
    <property type="entry name" value="P-loop containing nucleoside triphosphate hydrolases"/>
    <property type="match status" value="2"/>
</dbReference>
<protein>
    <recommendedName>
        <fullName evidence="10">ATP-dependent RNA helicase eIF4A</fullName>
        <ecNumber evidence="1">3.6.4.13</ecNumber>
    </recommendedName>
    <alternativeName>
        <fullName evidence="14">Eukaryotic initiation factor 4A</fullName>
    </alternativeName>
    <alternativeName>
        <fullName evidence="13">Translation initiation factor 1</fullName>
    </alternativeName>
</protein>
<dbReference type="InterPro" id="IPR044728">
    <property type="entry name" value="EIF4A_DEADc"/>
</dbReference>
<dbReference type="FunFam" id="3.90.79.10:FF:000053">
    <property type="entry name" value="Coenzyme A diphosphatase"/>
    <property type="match status" value="1"/>
</dbReference>
<keyword evidence="8" id="KW-0648">Protein biosynthesis</keyword>
<evidence type="ECO:0000259" key="19">
    <source>
        <dbReference type="PROSITE" id="PS51192"/>
    </source>
</evidence>
<evidence type="ECO:0000256" key="4">
    <source>
        <dbReference type="ARBA" id="ARBA00022801"/>
    </source>
</evidence>
<evidence type="ECO:0000256" key="10">
    <source>
        <dbReference type="ARBA" id="ARBA00024412"/>
    </source>
</evidence>
<evidence type="ECO:0000259" key="21">
    <source>
        <dbReference type="PROSITE" id="PS51195"/>
    </source>
</evidence>
<dbReference type="PROSITE" id="PS00039">
    <property type="entry name" value="DEAD_ATP_HELICASE"/>
    <property type="match status" value="1"/>
</dbReference>
<dbReference type="Gene3D" id="3.40.50.300">
    <property type="entry name" value="P-loop containing nucleotide triphosphate hydrolases"/>
    <property type="match status" value="1"/>
</dbReference>
<dbReference type="GO" id="GO:0003743">
    <property type="term" value="F:translation initiation factor activity"/>
    <property type="evidence" value="ECO:0007669"/>
    <property type="project" value="UniProtKB-KW"/>
</dbReference>
<dbReference type="EMBL" id="KE747809">
    <property type="protein sequence ID" value="RMZ66784.1"/>
    <property type="molecule type" value="Genomic_DNA"/>
</dbReference>
<feature type="domain" description="Helicase ATP-binding" evidence="19">
    <location>
        <begin position="105"/>
        <end position="275"/>
    </location>
</feature>
<keyword evidence="24" id="KW-1185">Reference proteome</keyword>
<evidence type="ECO:0000256" key="5">
    <source>
        <dbReference type="ARBA" id="ARBA00022806"/>
    </source>
</evidence>
<dbReference type="GO" id="GO:0003724">
    <property type="term" value="F:RNA helicase activity"/>
    <property type="evidence" value="ECO:0007669"/>
    <property type="project" value="UniProtKB-EC"/>
</dbReference>
<dbReference type="InterPro" id="IPR001650">
    <property type="entry name" value="Helicase_C-like"/>
</dbReference>
<evidence type="ECO:0000256" key="14">
    <source>
        <dbReference type="ARBA" id="ARBA00032223"/>
    </source>
</evidence>
<dbReference type="CDD" id="cd18046">
    <property type="entry name" value="DEADc_EIF4AII_EIF4AI_DDX2"/>
    <property type="match status" value="1"/>
</dbReference>
<evidence type="ECO:0000259" key="22">
    <source>
        <dbReference type="PROSITE" id="PS51462"/>
    </source>
</evidence>
<feature type="domain" description="Nudix hydrolase" evidence="22">
    <location>
        <begin position="476"/>
        <end position="638"/>
    </location>
</feature>
<evidence type="ECO:0000313" key="23">
    <source>
        <dbReference type="EMBL" id="RMZ66784.1"/>
    </source>
</evidence>
<dbReference type="CDD" id="cd18787">
    <property type="entry name" value="SF2_C_DEAD"/>
    <property type="match status" value="1"/>
</dbReference>
<feature type="region of interest" description="Disordered" evidence="18">
    <location>
        <begin position="667"/>
        <end position="686"/>
    </location>
</feature>
<evidence type="ECO:0000256" key="3">
    <source>
        <dbReference type="ARBA" id="ARBA00022741"/>
    </source>
</evidence>
<reference evidence="23 24" key="1">
    <citation type="journal article" date="2014" name="PLoS ONE">
        <title>De novo Genome Assembly of the Fungal Plant Pathogen Pyrenophora semeniperda.</title>
        <authorList>
            <person name="Soliai M.M."/>
            <person name="Meyer S.E."/>
            <person name="Udall J.A."/>
            <person name="Elzinga D.E."/>
            <person name="Hermansen R.A."/>
            <person name="Bodily P.M."/>
            <person name="Hart A.A."/>
            <person name="Coleman C.E."/>
        </authorList>
    </citation>
    <scope>NUCLEOTIDE SEQUENCE [LARGE SCALE GENOMIC DNA]</scope>
    <source>
        <strain evidence="23 24">CCB06</strain>
        <tissue evidence="23">Mycelium</tissue>
    </source>
</reference>
<dbReference type="InterPro" id="IPR014014">
    <property type="entry name" value="RNA_helicase_DEAD_Q_motif"/>
</dbReference>
<evidence type="ECO:0000256" key="12">
    <source>
        <dbReference type="ARBA" id="ARBA00025866"/>
    </source>
</evidence>
<dbReference type="Pfam" id="PF00270">
    <property type="entry name" value="DEAD"/>
    <property type="match status" value="1"/>
</dbReference>
<sequence length="760" mass="84892">MPGYPSDSRAEDLVSSFPLQQTQVRGGIQRILRFNPATSNPSTTSLLQAAIMADKGLEDVPEGQIESNYDEITDSFDNMNLKAELLRGVYAYGFERPSAIQQRAIMPVIKGNDVIAQAQSGTGKTATFSISTLQKIDSNVKACQALILAPTRELAQQIQKVVVAIGDFMDIQCHACIGGTSVRDDMKALQDGPQVVVGTPGRVHDMIQRRVLKTDHMKMFVLDEADEMLSRGFTEQIYDIFQLLPQSTQVVLLSATMPQDVLERDVIMKEFRSGSSRVLIATDLLARGIDVQQVSLVINYDLPANRENYIHRIGRGGRFGRKGVAINFVTADDVRMMREIEQFYSTQIEEMPMNTSSKKLFPAVFFSPPPFAHLRLGGASVRGGGLLIRARLQAKQCSPFDLVQKWFGVGRAVVYTLRHLGVGLSLHNTRYPMRPTTWLAQSKAAMMALSQTSIKALDRLRAYKPPPTQWHNCPLTRRAAVLILLFPDRHGELKVVLTMRSAQLRNYAGQVSLPGGKADTLEESPWDVARREADEEIGLPIDDEKLRGFSVEHLCELPTNLAKTELGVRPCVAFLGPTDKSAISSAPTDASNNSIEEKLIPRLDPKEVAAVFTAPFHNFLRKEWEGEGPPPVQKDGRPEKWYRGSWTDWHETRWRMHNFYMPRPPPSPSLLRNPSNSASVPTPEPDTLDSLTTFRIFGMTARILVEAARVAYGEEPEFEHNSHFGDEDMIEKLLRMGRLSEIKKKGEVLTKEVLRAASKM</sequence>
<evidence type="ECO:0000256" key="6">
    <source>
        <dbReference type="ARBA" id="ARBA00022840"/>
    </source>
</evidence>
<dbReference type="CDD" id="cd03426">
    <property type="entry name" value="NUDIX_CoAse_Nudt7"/>
    <property type="match status" value="1"/>
</dbReference>
<dbReference type="InterPro" id="IPR000629">
    <property type="entry name" value="RNA-helicase_DEAD-box_CS"/>
</dbReference>
<accession>A0A3M7LX38</accession>
<dbReference type="InterPro" id="IPR000086">
    <property type="entry name" value="NUDIX_hydrolase_dom"/>
</dbReference>
<evidence type="ECO:0000256" key="15">
    <source>
        <dbReference type="ARBA" id="ARBA00047984"/>
    </source>
</evidence>
<dbReference type="InterPro" id="IPR015797">
    <property type="entry name" value="NUDIX_hydrolase-like_dom_sf"/>
</dbReference>
<dbReference type="SUPFAM" id="SSF55811">
    <property type="entry name" value="Nudix"/>
    <property type="match status" value="1"/>
</dbReference>
<dbReference type="PROSITE" id="PS51195">
    <property type="entry name" value="Q_MOTIF"/>
    <property type="match status" value="1"/>
</dbReference>
<keyword evidence="3 17" id="KW-0547">Nucleotide-binding</keyword>
<dbReference type="InterPro" id="IPR014001">
    <property type="entry name" value="Helicase_ATP-bd"/>
</dbReference>
<evidence type="ECO:0000256" key="11">
    <source>
        <dbReference type="ARBA" id="ARBA00024769"/>
    </source>
</evidence>
<dbReference type="InterPro" id="IPR027417">
    <property type="entry name" value="P-loop_NTPase"/>
</dbReference>
<comment type="similarity">
    <text evidence="9">Belongs to the DEAD box helicase family. eIF4A subfamily.</text>
</comment>
<evidence type="ECO:0000256" key="7">
    <source>
        <dbReference type="ARBA" id="ARBA00022884"/>
    </source>
</evidence>
<keyword evidence="2" id="KW-0396">Initiation factor</keyword>
<dbReference type="FunFam" id="3.40.50.300:FF:000089">
    <property type="entry name" value="Eukaryotic initiation factor 4A-II"/>
    <property type="match status" value="1"/>
</dbReference>
<dbReference type="GO" id="GO:0010945">
    <property type="term" value="F:coenzyme A diphosphatase activity"/>
    <property type="evidence" value="ECO:0007669"/>
    <property type="project" value="InterPro"/>
</dbReference>
<comment type="catalytic activity">
    <reaction evidence="15">
        <text>ATP + H2O = ADP + phosphate + H(+)</text>
        <dbReference type="Rhea" id="RHEA:13065"/>
        <dbReference type="ChEBI" id="CHEBI:15377"/>
        <dbReference type="ChEBI" id="CHEBI:15378"/>
        <dbReference type="ChEBI" id="CHEBI:30616"/>
        <dbReference type="ChEBI" id="CHEBI:43474"/>
        <dbReference type="ChEBI" id="CHEBI:456216"/>
        <dbReference type="EC" id="3.6.4.13"/>
    </reaction>
</comment>
<evidence type="ECO:0000256" key="2">
    <source>
        <dbReference type="ARBA" id="ARBA00022540"/>
    </source>
</evidence>
<dbReference type="SMART" id="SM00487">
    <property type="entry name" value="DEXDc"/>
    <property type="match status" value="1"/>
</dbReference>
<organism evidence="23 24">
    <name type="scientific">Pyrenophora seminiperda CCB06</name>
    <dbReference type="NCBI Taxonomy" id="1302712"/>
    <lineage>
        <taxon>Eukaryota</taxon>
        <taxon>Fungi</taxon>
        <taxon>Dikarya</taxon>
        <taxon>Ascomycota</taxon>
        <taxon>Pezizomycotina</taxon>
        <taxon>Dothideomycetes</taxon>
        <taxon>Pleosporomycetidae</taxon>
        <taxon>Pleosporales</taxon>
        <taxon>Pleosporineae</taxon>
        <taxon>Pleosporaceae</taxon>
        <taxon>Pyrenophora</taxon>
    </lineage>
</organism>
<gene>
    <name evidence="23" type="ORF">GMOD_00002152</name>
</gene>
<dbReference type="PROSITE" id="PS51194">
    <property type="entry name" value="HELICASE_CTER"/>
    <property type="match status" value="1"/>
</dbReference>
<keyword evidence="6 17" id="KW-0067">ATP-binding</keyword>
<dbReference type="GO" id="GO:0005524">
    <property type="term" value="F:ATP binding"/>
    <property type="evidence" value="ECO:0007669"/>
    <property type="project" value="UniProtKB-KW"/>
</dbReference>
<evidence type="ECO:0000256" key="16">
    <source>
        <dbReference type="PROSITE-ProRule" id="PRU00552"/>
    </source>
</evidence>
<dbReference type="EC" id="3.6.4.13" evidence="1"/>
<evidence type="ECO:0000256" key="18">
    <source>
        <dbReference type="SAM" id="MobiDB-lite"/>
    </source>
</evidence>
<dbReference type="PANTHER" id="PTHR47958">
    <property type="entry name" value="ATP-DEPENDENT RNA HELICASE DBP3"/>
    <property type="match status" value="1"/>
</dbReference>
<comment type="function">
    <text evidence="11">ATP-dependent RNA helicase which is a subunit of the eIF4F complex involved in cap recognition and is required for mRNA binding to ribosome. In the current model of translation initiation, eIF4A unwinds RNA secondary structures in the 5'-UTR of mRNAs which is necessary to allow efficient binding of the small ribosomal subunit, and subsequent scanning for the initiator codon.</text>
</comment>
<evidence type="ECO:0000256" key="17">
    <source>
        <dbReference type="RuleBase" id="RU000492"/>
    </source>
</evidence>
<evidence type="ECO:0000259" key="20">
    <source>
        <dbReference type="PROSITE" id="PS51194"/>
    </source>
</evidence>
<dbReference type="OrthoDB" id="206213at2759"/>
<dbReference type="PROSITE" id="PS51462">
    <property type="entry name" value="NUDIX"/>
    <property type="match status" value="1"/>
</dbReference>
<feature type="short sequence motif" description="Q motif" evidence="16">
    <location>
        <begin position="74"/>
        <end position="102"/>
    </location>
</feature>
<evidence type="ECO:0000256" key="13">
    <source>
        <dbReference type="ARBA" id="ARBA00031826"/>
    </source>
</evidence>
<feature type="domain" description="DEAD-box RNA helicase Q" evidence="21">
    <location>
        <begin position="74"/>
        <end position="102"/>
    </location>
</feature>
<dbReference type="InterPro" id="IPR045121">
    <property type="entry name" value="CoAse"/>
</dbReference>
<evidence type="ECO:0000256" key="9">
    <source>
        <dbReference type="ARBA" id="ARBA00024352"/>
    </source>
</evidence>
<keyword evidence="7" id="KW-0694">RNA-binding</keyword>
<feature type="domain" description="Helicase C-terminal" evidence="20">
    <location>
        <begin position="206"/>
        <end position="359"/>
    </location>
</feature>
<proteinExistence type="inferred from homology"/>
<evidence type="ECO:0000256" key="1">
    <source>
        <dbReference type="ARBA" id="ARBA00012552"/>
    </source>
</evidence>
<evidence type="ECO:0000313" key="24">
    <source>
        <dbReference type="Proteomes" id="UP000265663"/>
    </source>
</evidence>
<dbReference type="SMART" id="SM00490">
    <property type="entry name" value="HELICc"/>
    <property type="match status" value="1"/>
</dbReference>
<dbReference type="InterPro" id="IPR011545">
    <property type="entry name" value="DEAD/DEAH_box_helicase_dom"/>
</dbReference>
<dbReference type="Proteomes" id="UP000265663">
    <property type="component" value="Unassembled WGS sequence"/>
</dbReference>
<name>A0A3M7LX38_9PLEO</name>
<evidence type="ECO:0000256" key="8">
    <source>
        <dbReference type="ARBA" id="ARBA00022917"/>
    </source>
</evidence>
<comment type="subunit">
    <text evidence="12">Component of the eIF4F complex, which composition varies with external and internal environmental conditions. It is composed of at least eIF4A, eIF4E and eIF4G.</text>
</comment>